<dbReference type="EMBL" id="MF417954">
    <property type="protein sequence ID" value="ASN72445.1"/>
    <property type="molecule type" value="Genomic_DNA"/>
</dbReference>
<protein>
    <recommendedName>
        <fullName evidence="1">HTH cro/C1-type domain-containing protein</fullName>
    </recommendedName>
</protein>
<name>A0A2H4JB11_9CAUD</name>
<dbReference type="InterPro" id="IPR010982">
    <property type="entry name" value="Lambda_DNA-bd_dom_sf"/>
</dbReference>
<gene>
    <name evidence="2" type="ORF">8AX7_5</name>
</gene>
<organism evidence="2">
    <name type="scientific">uncultured Caudovirales phage</name>
    <dbReference type="NCBI Taxonomy" id="2100421"/>
    <lineage>
        <taxon>Viruses</taxon>
        <taxon>Duplodnaviria</taxon>
        <taxon>Heunggongvirae</taxon>
        <taxon>Uroviricota</taxon>
        <taxon>Caudoviricetes</taxon>
        <taxon>Peduoviridae</taxon>
        <taxon>Maltschvirus</taxon>
        <taxon>Maltschvirus maltsch</taxon>
    </lineage>
</organism>
<dbReference type="CDD" id="cd00093">
    <property type="entry name" value="HTH_XRE"/>
    <property type="match status" value="1"/>
</dbReference>
<proteinExistence type="predicted"/>
<dbReference type="SMART" id="SM00530">
    <property type="entry name" value="HTH_XRE"/>
    <property type="match status" value="1"/>
</dbReference>
<accession>A0A2H4JB11</accession>
<dbReference type="Pfam" id="PF01381">
    <property type="entry name" value="HTH_3"/>
    <property type="match status" value="1"/>
</dbReference>
<dbReference type="SUPFAM" id="SSF47413">
    <property type="entry name" value="lambda repressor-like DNA-binding domains"/>
    <property type="match status" value="1"/>
</dbReference>
<evidence type="ECO:0000313" key="2">
    <source>
        <dbReference type="EMBL" id="ASN72445.1"/>
    </source>
</evidence>
<dbReference type="Gene3D" id="1.10.260.40">
    <property type="entry name" value="lambda repressor-like DNA-binding domains"/>
    <property type="match status" value="1"/>
</dbReference>
<feature type="domain" description="HTH cro/C1-type" evidence="1">
    <location>
        <begin position="17"/>
        <end position="64"/>
    </location>
</feature>
<sequence length="72" mass="8002">MSVLINNESFKKAMFLKGYNLSDLSKELGIGISYLSSIANGKKIPSPKLAKSIANTLDVEIKDLFYFEEQEA</sequence>
<evidence type="ECO:0000259" key="1">
    <source>
        <dbReference type="PROSITE" id="PS50943"/>
    </source>
</evidence>
<dbReference type="GO" id="GO:0003677">
    <property type="term" value="F:DNA binding"/>
    <property type="evidence" value="ECO:0007669"/>
    <property type="project" value="InterPro"/>
</dbReference>
<dbReference type="PROSITE" id="PS50943">
    <property type="entry name" value="HTH_CROC1"/>
    <property type="match status" value="1"/>
</dbReference>
<reference evidence="2" key="1">
    <citation type="submission" date="2017-06" db="EMBL/GenBank/DDBJ databases">
        <title>Novel phages from South African skin metaviromes.</title>
        <authorList>
            <person name="van Zyl L.J."/>
            <person name="Abrahams Y."/>
            <person name="Stander E.A."/>
            <person name="Kirby B.M."/>
            <person name="Clavaud C."/>
            <person name="Farcet C."/>
            <person name="Breton L."/>
            <person name="Trindade M.I."/>
        </authorList>
    </citation>
    <scope>NUCLEOTIDE SEQUENCE</scope>
</reference>
<dbReference type="InterPro" id="IPR001387">
    <property type="entry name" value="Cro/C1-type_HTH"/>
</dbReference>